<name>A0AAV0VUM6_9HEMI</name>
<dbReference type="AlphaFoldDB" id="A0AAV0VUM6"/>
<accession>A0AAV0VUM6</accession>
<sequence length="90" mass="9842">MKDGVVMDPVVLEEAQQLLSPASWTKGDICPKNARKRYNVTILELNPVVGPDDVVVDHCRRRESSTSTGGVNDGLQSSCSECTDRSHITK</sequence>
<dbReference type="Proteomes" id="UP001160148">
    <property type="component" value="Unassembled WGS sequence"/>
</dbReference>
<organism evidence="2 3">
    <name type="scientific">Macrosiphum euphorbiae</name>
    <name type="common">potato aphid</name>
    <dbReference type="NCBI Taxonomy" id="13131"/>
    <lineage>
        <taxon>Eukaryota</taxon>
        <taxon>Metazoa</taxon>
        <taxon>Ecdysozoa</taxon>
        <taxon>Arthropoda</taxon>
        <taxon>Hexapoda</taxon>
        <taxon>Insecta</taxon>
        <taxon>Pterygota</taxon>
        <taxon>Neoptera</taxon>
        <taxon>Paraneoptera</taxon>
        <taxon>Hemiptera</taxon>
        <taxon>Sternorrhyncha</taxon>
        <taxon>Aphidomorpha</taxon>
        <taxon>Aphidoidea</taxon>
        <taxon>Aphididae</taxon>
        <taxon>Macrosiphini</taxon>
        <taxon>Macrosiphum</taxon>
    </lineage>
</organism>
<protein>
    <submittedName>
        <fullName evidence="2">Uncharacterized protein</fullName>
    </submittedName>
</protein>
<feature type="region of interest" description="Disordered" evidence="1">
    <location>
        <begin position="62"/>
        <end position="90"/>
    </location>
</feature>
<evidence type="ECO:0000313" key="2">
    <source>
        <dbReference type="EMBL" id="CAI6347991.1"/>
    </source>
</evidence>
<keyword evidence="3" id="KW-1185">Reference proteome</keyword>
<evidence type="ECO:0000256" key="1">
    <source>
        <dbReference type="SAM" id="MobiDB-lite"/>
    </source>
</evidence>
<reference evidence="2 3" key="1">
    <citation type="submission" date="2023-01" db="EMBL/GenBank/DDBJ databases">
        <authorList>
            <person name="Whitehead M."/>
        </authorList>
    </citation>
    <scope>NUCLEOTIDE SEQUENCE [LARGE SCALE GENOMIC DNA]</scope>
</reference>
<gene>
    <name evidence="2" type="ORF">MEUPH1_LOCUS4714</name>
</gene>
<proteinExistence type="predicted"/>
<dbReference type="EMBL" id="CARXXK010000001">
    <property type="protein sequence ID" value="CAI6347991.1"/>
    <property type="molecule type" value="Genomic_DNA"/>
</dbReference>
<comment type="caution">
    <text evidence="2">The sequence shown here is derived from an EMBL/GenBank/DDBJ whole genome shotgun (WGS) entry which is preliminary data.</text>
</comment>
<evidence type="ECO:0000313" key="3">
    <source>
        <dbReference type="Proteomes" id="UP001160148"/>
    </source>
</evidence>
<feature type="compositionally biased region" description="Polar residues" evidence="1">
    <location>
        <begin position="65"/>
        <end position="81"/>
    </location>
</feature>